<dbReference type="PANTHER" id="PTHR16222:SF24">
    <property type="entry name" value="ADP-RIBOSYLHYDROLASE ARH3"/>
    <property type="match status" value="1"/>
</dbReference>
<dbReference type="Pfam" id="PF03747">
    <property type="entry name" value="ADP_ribosyl_GH"/>
    <property type="match status" value="1"/>
</dbReference>
<evidence type="ECO:0000313" key="13">
    <source>
        <dbReference type="EMBL" id="AWI67055.1"/>
    </source>
</evidence>
<evidence type="ECO:0000256" key="10">
    <source>
        <dbReference type="ARBA" id="ARBA00043193"/>
    </source>
</evidence>
<protein>
    <recommendedName>
        <fullName evidence="4">ADP-ribosylhydrolase ARH3</fullName>
        <ecNumber evidence="2">3.2.1.143</ecNumber>
    </recommendedName>
    <alternativeName>
        <fullName evidence="5">ADP-ribose glycohydrolase ARH3</fullName>
    </alternativeName>
    <alternativeName>
        <fullName evidence="6">ADP-ribosylhydrolase 3</fullName>
    </alternativeName>
    <alternativeName>
        <fullName evidence="9">O-acetyl-ADP-ribose deacetylase ARH3</fullName>
    </alternativeName>
    <alternativeName>
        <fullName evidence="10">Poly(ADP-ribose) glycohydrolase ARH3</fullName>
    </alternativeName>
    <alternativeName>
        <fullName evidence="8">[Protein ADP-ribosylarginine] hydrolase-like protein 2</fullName>
    </alternativeName>
    <alternativeName>
        <fullName evidence="7">[Protein ADP-ribosylserine] hydrolase</fullName>
    </alternativeName>
</protein>
<dbReference type="SUPFAM" id="SSF101478">
    <property type="entry name" value="ADP-ribosylglycohydrolase"/>
    <property type="match status" value="1"/>
</dbReference>
<evidence type="ECO:0000256" key="1">
    <source>
        <dbReference type="ARBA" id="ARBA00010702"/>
    </source>
</evidence>
<organism evidence="13">
    <name type="scientific">Piromyces sp</name>
    <dbReference type="NCBI Taxonomy" id="45796"/>
    <lineage>
        <taxon>Eukaryota</taxon>
        <taxon>Fungi</taxon>
        <taxon>Fungi incertae sedis</taxon>
        <taxon>Chytridiomycota</taxon>
        <taxon>Chytridiomycota incertae sedis</taxon>
        <taxon>Neocallimastigomycetes</taxon>
        <taxon>Neocallimastigales</taxon>
        <taxon>Neocallimastigaceae</taxon>
        <taxon>Piromyces</taxon>
    </lineage>
</organism>
<evidence type="ECO:0000256" key="5">
    <source>
        <dbReference type="ARBA" id="ARBA00042398"/>
    </source>
</evidence>
<name>A0A2S1TZH9_PIRSP</name>
<dbReference type="PANTHER" id="PTHR16222">
    <property type="entry name" value="ADP-RIBOSYLGLYCOHYDROLASE"/>
    <property type="match status" value="1"/>
</dbReference>
<sequence>MNKIKDSLYGFVVGDALGVPVEFRSRVYLSDNPVTEMIGYGTHNVPPGVWSDDTSMTLATMDSIIKTKTINCNDMADRFCSWVNNSEYSAVDIVFDIGMTTSNALKLYQSCRDANTCGSNSIVSNGNGSLMRMLPIAFYCYYKQPSESEIFEIVKKTSGITHAHEISVMGCYIYVRYLMNLLQGKDKKESYNMIQKLSYSMFTDETQKVYQRIIKEDISTFDEVDIKSNGYVVSTLEASLWTVLNNTNLKDTILTAVNLGGDTDTVGAVTGSIAGMIYNYDDIPESWIEKLKKKDYINNIITEFYNVITQLSNKNSLSNASSRSRLLNNGSNKKVNKNKCSCLCM</sequence>
<keyword evidence="12" id="KW-0460">Magnesium</keyword>
<feature type="binding site" evidence="12">
    <location>
        <position position="265"/>
    </location>
    <ligand>
        <name>Mg(2+)</name>
        <dbReference type="ChEBI" id="CHEBI:18420"/>
        <label>1</label>
    </ligand>
</feature>
<feature type="binding site" evidence="12">
    <location>
        <position position="264"/>
    </location>
    <ligand>
        <name>Mg(2+)</name>
        <dbReference type="ChEBI" id="CHEBI:18420"/>
        <label>1</label>
    </ligand>
</feature>
<feature type="binding site" evidence="12">
    <location>
        <position position="262"/>
    </location>
    <ligand>
        <name>Mg(2+)</name>
        <dbReference type="ChEBI" id="CHEBI:18420"/>
        <label>1</label>
    </ligand>
</feature>
<dbReference type="InterPro" id="IPR005502">
    <property type="entry name" value="Ribosyl_crysJ1"/>
</dbReference>
<dbReference type="EMBL" id="MH043901">
    <property type="protein sequence ID" value="AWI67055.1"/>
    <property type="molecule type" value="mRNA"/>
</dbReference>
<evidence type="ECO:0000256" key="8">
    <source>
        <dbReference type="ARBA" id="ARBA00042850"/>
    </source>
</evidence>
<evidence type="ECO:0000256" key="3">
    <source>
        <dbReference type="ARBA" id="ARBA00022801"/>
    </source>
</evidence>
<accession>A0A2S1TZH9</accession>
<evidence type="ECO:0000256" key="2">
    <source>
        <dbReference type="ARBA" id="ARBA00012255"/>
    </source>
</evidence>
<evidence type="ECO:0000256" key="7">
    <source>
        <dbReference type="ARBA" id="ARBA00042722"/>
    </source>
</evidence>
<dbReference type="GO" id="GO:0046872">
    <property type="term" value="F:metal ion binding"/>
    <property type="evidence" value="ECO:0007669"/>
    <property type="project" value="UniProtKB-KW"/>
</dbReference>
<feature type="binding site" evidence="12">
    <location>
        <position position="51"/>
    </location>
    <ligand>
        <name>Mg(2+)</name>
        <dbReference type="ChEBI" id="CHEBI:18420"/>
        <label>1</label>
    </ligand>
</feature>
<evidence type="ECO:0000256" key="6">
    <source>
        <dbReference type="ARBA" id="ARBA00042471"/>
    </source>
</evidence>
<feature type="binding site" evidence="12">
    <location>
        <position position="52"/>
    </location>
    <ligand>
        <name>Mg(2+)</name>
        <dbReference type="ChEBI" id="CHEBI:18420"/>
        <label>1</label>
    </ligand>
</feature>
<comment type="cofactor">
    <cofactor evidence="12">
        <name>Mg(2+)</name>
        <dbReference type="ChEBI" id="CHEBI:18420"/>
    </cofactor>
    <text evidence="12">Binds 2 magnesium ions per subunit.</text>
</comment>
<evidence type="ECO:0000256" key="11">
    <source>
        <dbReference type="ARBA" id="ARBA00049015"/>
    </source>
</evidence>
<dbReference type="InterPro" id="IPR050792">
    <property type="entry name" value="ADP-ribosylglycohydrolase"/>
</dbReference>
<keyword evidence="12" id="KW-0479">Metal-binding</keyword>
<evidence type="ECO:0000256" key="4">
    <source>
        <dbReference type="ARBA" id="ARBA00041057"/>
    </source>
</evidence>
<keyword evidence="3 13" id="KW-0378">Hydrolase</keyword>
<dbReference type="Gene3D" id="1.10.4080.10">
    <property type="entry name" value="ADP-ribosylation/Crystallin J1"/>
    <property type="match status" value="1"/>
</dbReference>
<feature type="binding site" evidence="12">
    <location>
        <position position="53"/>
    </location>
    <ligand>
        <name>Mg(2+)</name>
        <dbReference type="ChEBI" id="CHEBI:18420"/>
        <label>1</label>
    </ligand>
</feature>
<dbReference type="InterPro" id="IPR036705">
    <property type="entry name" value="Ribosyl_crysJ1_sf"/>
</dbReference>
<dbReference type="EC" id="3.2.1.143" evidence="2"/>
<dbReference type="GO" id="GO:0004649">
    <property type="term" value="F:poly(ADP-ribose) glycohydrolase activity"/>
    <property type="evidence" value="ECO:0007669"/>
    <property type="project" value="UniProtKB-EC"/>
</dbReference>
<comment type="similarity">
    <text evidence="1">Belongs to the ADP-ribosylglycohydrolase family.</text>
</comment>
<comment type="catalytic activity">
    <reaction evidence="11">
        <text>alpha-NAD(+) + H2O = ADP-D-ribose + nicotinamide + H(+)</text>
        <dbReference type="Rhea" id="RHEA:68792"/>
        <dbReference type="ChEBI" id="CHEBI:15377"/>
        <dbReference type="ChEBI" id="CHEBI:15378"/>
        <dbReference type="ChEBI" id="CHEBI:17154"/>
        <dbReference type="ChEBI" id="CHEBI:57967"/>
        <dbReference type="ChEBI" id="CHEBI:77017"/>
    </reaction>
</comment>
<reference evidence="13" key="1">
    <citation type="submission" date="2018-03" db="EMBL/GenBank/DDBJ databases">
        <title>Horizontal gene transfer is an indispensable driver in forging the evolution of the Neocallimastigomycota as a distinct gut-dwelling fungal lineage.</title>
        <authorList>
            <person name="Murphy C.L."/>
            <person name="Youssef N.H."/>
            <person name="Elshahed M.S."/>
        </authorList>
    </citation>
    <scope>NUCLEOTIDE SEQUENCE</scope>
    <source>
        <strain evidence="13">A1</strain>
    </source>
</reference>
<evidence type="ECO:0000256" key="12">
    <source>
        <dbReference type="PIRSR" id="PIRSR605502-1"/>
    </source>
</evidence>
<proteinExistence type="evidence at transcript level"/>
<dbReference type="AlphaFoldDB" id="A0A2S1TZH9"/>
<evidence type="ECO:0000256" key="9">
    <source>
        <dbReference type="ARBA" id="ARBA00043187"/>
    </source>
</evidence>